<accession>A0A4R4JNN1</accession>
<evidence type="ECO:0000313" key="3">
    <source>
        <dbReference type="Proteomes" id="UP000295598"/>
    </source>
</evidence>
<reference evidence="2 3" key="1">
    <citation type="journal article" date="2019" name="Int. J. Syst. Evol. Microbiol.">
        <title>Photorhabdus khanii subsp. guanajuatensis subsp. nov., isolated from Heterorhabditis atacamensis, and Photorhabdus luminescens subsp. mexicana subsp. nov., isolated from Heterorhabditis mexicana entomopathogenic nematodes.</title>
        <authorList>
            <person name="Machado R.A.R."/>
            <person name="Bruno P."/>
            <person name="Arce C.C.M."/>
            <person name="Liechti N."/>
            <person name="Kohler A."/>
            <person name="Bernal J."/>
            <person name="Bruggmann R."/>
            <person name="Turlings T.C.J."/>
        </authorList>
    </citation>
    <scope>NUCLEOTIDE SEQUENCE [LARGE SCALE GENOMIC DNA]</scope>
    <source>
        <strain evidence="2 3">MEX20-17</strain>
    </source>
</reference>
<dbReference type="Pfam" id="PF08808">
    <property type="entry name" value="RES"/>
    <property type="match status" value="1"/>
</dbReference>
<evidence type="ECO:0000259" key="1">
    <source>
        <dbReference type="SMART" id="SM00953"/>
    </source>
</evidence>
<organism evidence="2 3">
    <name type="scientific">Photorhabdus khanii subsp. guanajuatensis</name>
    <dbReference type="NCBI Taxonomy" id="2100166"/>
    <lineage>
        <taxon>Bacteria</taxon>
        <taxon>Pseudomonadati</taxon>
        <taxon>Pseudomonadota</taxon>
        <taxon>Gammaproteobacteria</taxon>
        <taxon>Enterobacterales</taxon>
        <taxon>Morganellaceae</taxon>
        <taxon>Photorhabdus</taxon>
    </lineage>
</organism>
<dbReference type="EMBL" id="PUJY01000021">
    <property type="protein sequence ID" value="TDB54649.1"/>
    <property type="molecule type" value="Genomic_DNA"/>
</dbReference>
<evidence type="ECO:0000313" key="2">
    <source>
        <dbReference type="EMBL" id="TDB54649.1"/>
    </source>
</evidence>
<dbReference type="Proteomes" id="UP000295598">
    <property type="component" value="Unassembled WGS sequence"/>
</dbReference>
<sequence length="208" mass="23352">MVIKSEENPDSVTKKQIDALTTDKIMQSITFISVGTVFYRLQEGEHGGNGVFFNRNGEHTRYGLTNGTDGNLYLANSPRTSMKEVFQRLPAITDRELDGYHMATLVTERDLHIVDITRLAPKMHITAHQLTGTDYRITQQLAAKLSPHANGLTYVSNVTLEPCIVLWHNDPSGEGVIRTVELKVLREFEYEGEIAEDILVNDLDIPVI</sequence>
<dbReference type="AlphaFoldDB" id="A0A4R4JNN1"/>
<feature type="domain" description="RES" evidence="1">
    <location>
        <begin position="52"/>
        <end position="180"/>
    </location>
</feature>
<name>A0A4R4JNN1_9GAMM</name>
<gene>
    <name evidence="2" type="ORF">C5467_13600</name>
</gene>
<proteinExistence type="predicted"/>
<protein>
    <submittedName>
        <fullName evidence="2">RES domain-containing protein</fullName>
    </submittedName>
</protein>
<dbReference type="SMART" id="SM00953">
    <property type="entry name" value="RES"/>
    <property type="match status" value="1"/>
</dbReference>
<comment type="caution">
    <text evidence="2">The sequence shown here is derived from an EMBL/GenBank/DDBJ whole genome shotgun (WGS) entry which is preliminary data.</text>
</comment>
<dbReference type="InterPro" id="IPR014914">
    <property type="entry name" value="RES_dom"/>
</dbReference>
<dbReference type="RefSeq" id="WP_132354883.1">
    <property type="nucleotide sequence ID" value="NZ_CAWOJO010000021.1"/>
</dbReference>